<sequence length="315" mass="35280">MTYNSKLKIVALALLFLTTILLVLAFICCIQFILRSNVRPSTIDLLPSVPTTRKEYITPLSQKVSSSGITSLTQEHEDEDITSFSQKALPSGITSLTQEHEDEDITSFSQKVSSSGITSLTQEHEDEDITSFSQKALPSGITSPTQEHEDEDITSFSQKALPSGITPTKSDKVDITSDLAIKDFQEHSNNTYNILPTKPLSKNHAELLKKVKSQTPMPSYISHNHDKLNLARQIEYIKSGLHIDDRTYRNALCNIITMAIIPEHKVTPYQGIKHKLTSYVVSETVFHPIFIKLVKELCKDKLKLKHNSDTITNSL</sequence>
<evidence type="ECO:0000313" key="3">
    <source>
        <dbReference type="Proteomes" id="UP000023762"/>
    </source>
</evidence>
<feature type="region of interest" description="Disordered" evidence="1">
    <location>
        <begin position="136"/>
        <end position="169"/>
    </location>
</feature>
<dbReference type="KEGG" id="ehh:EHF_0759"/>
<protein>
    <submittedName>
        <fullName evidence="2">Uncharacterized protein</fullName>
    </submittedName>
</protein>
<dbReference type="Proteomes" id="UP000023762">
    <property type="component" value="Chromosome"/>
</dbReference>
<dbReference type="HOGENOM" id="CLU_882058_0_0_5"/>
<dbReference type="AlphaFoldDB" id="X5GDA4"/>
<feature type="compositionally biased region" description="Polar residues" evidence="1">
    <location>
        <begin position="154"/>
        <end position="168"/>
    </location>
</feature>
<dbReference type="EMBL" id="CP007474">
    <property type="protein sequence ID" value="AHX05057.1"/>
    <property type="molecule type" value="Genomic_DNA"/>
</dbReference>
<evidence type="ECO:0000256" key="1">
    <source>
        <dbReference type="SAM" id="MobiDB-lite"/>
    </source>
</evidence>
<proteinExistence type="predicted"/>
<organism evidence="2 3">
    <name type="scientific">Ehrlichia japonica</name>
    <dbReference type="NCBI Taxonomy" id="391036"/>
    <lineage>
        <taxon>Bacteria</taxon>
        <taxon>Pseudomonadati</taxon>
        <taxon>Pseudomonadota</taxon>
        <taxon>Alphaproteobacteria</taxon>
        <taxon>Rickettsiales</taxon>
        <taxon>Anaplasmataceae</taxon>
        <taxon>Ehrlichia</taxon>
    </lineage>
</organism>
<keyword evidence="3" id="KW-1185">Reference proteome</keyword>
<dbReference type="RefSeq" id="WP_044195244.1">
    <property type="nucleotide sequence ID" value="NZ_CP007474.1"/>
</dbReference>
<reference evidence="2 3" key="1">
    <citation type="submission" date="2014-03" db="EMBL/GenBank/DDBJ databases">
        <title>Sequencing and Comparison of Genomes and Transcriptome Profiles of Human Ehrlichiosis Agents.</title>
        <authorList>
            <person name="Lin M."/>
            <person name="Daugherty S.C."/>
            <person name="Nagaraj S."/>
            <person name="Cheng Z."/>
            <person name="Xiong Q."/>
            <person name="Lin F.-Y."/>
            <person name="Sengamalay N."/>
            <person name="Ott S."/>
            <person name="Godinez A."/>
            <person name="Tallon L.J."/>
            <person name="Sadzewicz L."/>
            <person name="Fraser C.M."/>
            <person name="Dunning Hotopp J.C."/>
            <person name="Rikihisa Y."/>
        </authorList>
    </citation>
    <scope>NUCLEOTIDE SEQUENCE [LARGE SCALE GENOMIC DNA]</scope>
    <source>
        <strain evidence="2 3">HF</strain>
    </source>
</reference>
<accession>X5GDA4</accession>
<name>X5GDA4_9RICK</name>
<evidence type="ECO:0000313" key="2">
    <source>
        <dbReference type="EMBL" id="AHX05057.1"/>
    </source>
</evidence>
<gene>
    <name evidence="2" type="ORF">EHF_0759</name>
</gene>
<feature type="compositionally biased region" description="Polar residues" evidence="1">
    <location>
        <begin position="136"/>
        <end position="145"/>
    </location>
</feature>